<reference evidence="1 2" key="1">
    <citation type="journal article" date="2016" name="Mol. Biol. Evol.">
        <title>Comparative Genomics of Early-Diverging Mushroom-Forming Fungi Provides Insights into the Origins of Lignocellulose Decay Capabilities.</title>
        <authorList>
            <person name="Nagy L.G."/>
            <person name="Riley R."/>
            <person name="Tritt A."/>
            <person name="Adam C."/>
            <person name="Daum C."/>
            <person name="Floudas D."/>
            <person name="Sun H."/>
            <person name="Yadav J.S."/>
            <person name="Pangilinan J."/>
            <person name="Larsson K.H."/>
            <person name="Matsuura K."/>
            <person name="Barry K."/>
            <person name="Labutti K."/>
            <person name="Kuo R."/>
            <person name="Ohm R.A."/>
            <person name="Bhattacharya S.S."/>
            <person name="Shirouzu T."/>
            <person name="Yoshinaga Y."/>
            <person name="Martin F.M."/>
            <person name="Grigoriev I.V."/>
            <person name="Hibbett D.S."/>
        </authorList>
    </citation>
    <scope>NUCLEOTIDE SEQUENCE [LARGE SCALE GENOMIC DNA]</scope>
    <source>
        <strain evidence="1 2">CBS 109695</strain>
    </source>
</reference>
<name>A0A167TMY6_9AGAM</name>
<evidence type="ECO:0000313" key="2">
    <source>
        <dbReference type="Proteomes" id="UP000076532"/>
    </source>
</evidence>
<proteinExistence type="predicted"/>
<evidence type="ECO:0000313" key="1">
    <source>
        <dbReference type="EMBL" id="KZP03105.1"/>
    </source>
</evidence>
<protein>
    <submittedName>
        <fullName evidence="1">Uncharacterized protein</fullName>
    </submittedName>
</protein>
<keyword evidence="2" id="KW-1185">Reference proteome</keyword>
<gene>
    <name evidence="1" type="ORF">FIBSPDRAFT_879738</name>
</gene>
<dbReference type="EMBL" id="KV418164">
    <property type="protein sequence ID" value="KZP03105.1"/>
    <property type="molecule type" value="Genomic_DNA"/>
</dbReference>
<dbReference type="Proteomes" id="UP000076532">
    <property type="component" value="Unassembled WGS sequence"/>
</dbReference>
<organism evidence="1 2">
    <name type="scientific">Athelia psychrophila</name>
    <dbReference type="NCBI Taxonomy" id="1759441"/>
    <lineage>
        <taxon>Eukaryota</taxon>
        <taxon>Fungi</taxon>
        <taxon>Dikarya</taxon>
        <taxon>Basidiomycota</taxon>
        <taxon>Agaricomycotina</taxon>
        <taxon>Agaricomycetes</taxon>
        <taxon>Agaricomycetidae</taxon>
        <taxon>Atheliales</taxon>
        <taxon>Atheliaceae</taxon>
        <taxon>Athelia</taxon>
    </lineage>
</organism>
<sequence length="234" mass="25702">MQGSEARPPEGAKLAKFRRIISQLKPPIIRRNEVPAPHIDILSEPTPSKARRIMTRTRDKLARKYKPAAILAGIPPLQGAGGILVGSTDVQTHVGSNQEETRILTSSASSATATGPFTSDDLVGDMPFQSNVQEVSRQTFNTHHTSGGTITNANRDYIINHNYNHHEPCCQSVSAAVDCVTVPRASLLDITANQRRLERGLADLTEITINRKHRGDITIVVKRNHFELFAILFA</sequence>
<dbReference type="AlphaFoldDB" id="A0A167TMY6"/>
<accession>A0A167TMY6</accession>